<dbReference type="RefSeq" id="WP_048171896.1">
    <property type="nucleotide sequence ID" value="NZ_CP009506.1"/>
</dbReference>
<dbReference type="PROSITE" id="PS00198">
    <property type="entry name" value="4FE4S_FER_1"/>
    <property type="match status" value="1"/>
</dbReference>
<gene>
    <name evidence="2" type="ORF">MSSIT_1767</name>
</gene>
<reference evidence="2 3" key="1">
    <citation type="submission" date="2014-07" db="EMBL/GenBank/DDBJ databases">
        <title>Methanogenic archaea and the global carbon cycle.</title>
        <authorList>
            <person name="Henriksen J.R."/>
            <person name="Luke J."/>
            <person name="Reinhart S."/>
            <person name="Benedict M.N."/>
            <person name="Youngblut N.D."/>
            <person name="Metcalf M.E."/>
            <person name="Whitaker R.J."/>
            <person name="Metcalf W.W."/>
        </authorList>
    </citation>
    <scope>NUCLEOTIDE SEQUENCE [LARGE SCALE GENOMIC DNA]</scope>
    <source>
        <strain evidence="2 3">T4/M</strain>
    </source>
</reference>
<feature type="domain" description="4Fe-4S ferredoxin-type" evidence="1">
    <location>
        <begin position="340"/>
        <end position="368"/>
    </location>
</feature>
<dbReference type="Pfam" id="PF00248">
    <property type="entry name" value="Aldo_ket_red"/>
    <property type="match status" value="1"/>
</dbReference>
<dbReference type="EMBL" id="CP009506">
    <property type="protein sequence ID" value="AKB28486.1"/>
    <property type="molecule type" value="Genomic_DNA"/>
</dbReference>
<dbReference type="InterPro" id="IPR023210">
    <property type="entry name" value="NADP_OxRdtase_dom"/>
</dbReference>
<sequence>MLYRKLGKTGEKVSILGYGCMRLPVLEEAPEKIDEKKATELLRYAIDHGVNYVDAAYSYHGGMGEIFLGKALSDGYREKVHLATKLSCKRVNRKEDMDRFLNEQLEKLRTDCIDFYLLHAVKKSYWEKMKKFGVIEFLEKAREAGKIKYTGFSFHDELEVFKEVVDAYPWDLCQIQFNFLDEDFQAGVEGLKYAAGKGLAVVIMEPLRGGNLASKVPEEAKKVWDRAGIERTPAEWAFRYLWNYPEISVVLSGMSGPEHLEENLRITEKGYPDSLSAEEKNLIREVKEIYKARIKVNCTGCKYCMPCPSGVNIPRNLSYLNDVFMLDDVANARFQYGVLLSPEEKAGNCAECGECEEVCPQNIRIREMLKEVRDYMGE</sequence>
<accession>A0A0E3L8G6</accession>
<dbReference type="InterPro" id="IPR017896">
    <property type="entry name" value="4Fe4S_Fe-S-bd"/>
</dbReference>
<dbReference type="SUPFAM" id="SSF51430">
    <property type="entry name" value="NAD(P)-linked oxidoreductase"/>
    <property type="match status" value="1"/>
</dbReference>
<protein>
    <submittedName>
        <fullName evidence="2">Aldo/keto reductase</fullName>
    </submittedName>
</protein>
<dbReference type="InterPro" id="IPR053135">
    <property type="entry name" value="AKR2_Oxidoreductase"/>
</dbReference>
<proteinExistence type="predicted"/>
<dbReference type="Proteomes" id="UP000033111">
    <property type="component" value="Chromosome"/>
</dbReference>
<keyword evidence="3" id="KW-1185">Reference proteome</keyword>
<dbReference type="CDD" id="cd19096">
    <property type="entry name" value="AKR_Fe-S_oxidoreductase"/>
    <property type="match status" value="1"/>
</dbReference>
<evidence type="ECO:0000313" key="2">
    <source>
        <dbReference type="EMBL" id="AKB28486.1"/>
    </source>
</evidence>
<evidence type="ECO:0000313" key="3">
    <source>
        <dbReference type="Proteomes" id="UP000033111"/>
    </source>
</evidence>
<dbReference type="GO" id="GO:0016491">
    <property type="term" value="F:oxidoreductase activity"/>
    <property type="evidence" value="ECO:0007669"/>
    <property type="project" value="UniProtKB-ARBA"/>
</dbReference>
<dbReference type="InterPro" id="IPR017900">
    <property type="entry name" value="4Fe4S_Fe_S_CS"/>
</dbReference>
<name>A0A0E3L8G6_9EURY</name>
<dbReference type="InterPro" id="IPR036812">
    <property type="entry name" value="NAD(P)_OxRdtase_dom_sf"/>
</dbReference>
<dbReference type="GO" id="GO:0051536">
    <property type="term" value="F:iron-sulfur cluster binding"/>
    <property type="evidence" value="ECO:0007669"/>
    <property type="project" value="InterPro"/>
</dbReference>
<dbReference type="PANTHER" id="PTHR43312:SF2">
    <property type="entry name" value="OXIDOREDUCTASE"/>
    <property type="match status" value="1"/>
</dbReference>
<dbReference type="AlphaFoldDB" id="A0A0E3L8G6"/>
<evidence type="ECO:0000259" key="1">
    <source>
        <dbReference type="PROSITE" id="PS51379"/>
    </source>
</evidence>
<dbReference type="Gene3D" id="1.10.1060.10">
    <property type="entry name" value="Alpha-helical ferredoxin"/>
    <property type="match status" value="1"/>
</dbReference>
<organism evidence="2 3">
    <name type="scientific">Methanosarcina siciliae T4/M</name>
    <dbReference type="NCBI Taxonomy" id="1434120"/>
    <lineage>
        <taxon>Archaea</taxon>
        <taxon>Methanobacteriati</taxon>
        <taxon>Methanobacteriota</taxon>
        <taxon>Stenosarchaea group</taxon>
        <taxon>Methanomicrobia</taxon>
        <taxon>Methanosarcinales</taxon>
        <taxon>Methanosarcinaceae</taxon>
        <taxon>Methanosarcina</taxon>
    </lineage>
</organism>
<dbReference type="Pfam" id="PF13187">
    <property type="entry name" value="Fer4_9"/>
    <property type="match status" value="1"/>
</dbReference>
<dbReference type="GeneID" id="24860610"/>
<dbReference type="PATRIC" id="fig|1434120.4.peg.2256"/>
<dbReference type="InterPro" id="IPR009051">
    <property type="entry name" value="Helical_ferredxn"/>
</dbReference>
<dbReference type="Gene3D" id="3.20.20.100">
    <property type="entry name" value="NADP-dependent oxidoreductase domain"/>
    <property type="match status" value="1"/>
</dbReference>
<dbReference type="HOGENOM" id="CLU_023205_3_2_2"/>
<dbReference type="SUPFAM" id="SSF46548">
    <property type="entry name" value="alpha-helical ferredoxin"/>
    <property type="match status" value="1"/>
</dbReference>
<dbReference type="OrthoDB" id="28487at2157"/>
<dbReference type="KEGG" id="msw:MSSIT_1767"/>
<dbReference type="PANTHER" id="PTHR43312">
    <property type="entry name" value="D-THREO-ALDOSE 1-DEHYDROGENASE"/>
    <property type="match status" value="1"/>
</dbReference>
<dbReference type="PROSITE" id="PS51379">
    <property type="entry name" value="4FE4S_FER_2"/>
    <property type="match status" value="1"/>
</dbReference>